<evidence type="ECO:0000259" key="9">
    <source>
        <dbReference type="Pfam" id="PF13231"/>
    </source>
</evidence>
<evidence type="ECO:0000256" key="6">
    <source>
        <dbReference type="ARBA" id="ARBA00022989"/>
    </source>
</evidence>
<feature type="transmembrane region" description="Helical" evidence="8">
    <location>
        <begin position="154"/>
        <end position="183"/>
    </location>
</feature>
<accession>A0ABU3NM20</accession>
<evidence type="ECO:0000256" key="2">
    <source>
        <dbReference type="ARBA" id="ARBA00022475"/>
    </source>
</evidence>
<dbReference type="PANTHER" id="PTHR33908:SF11">
    <property type="entry name" value="MEMBRANE PROTEIN"/>
    <property type="match status" value="1"/>
</dbReference>
<keyword evidence="5 8" id="KW-0812">Transmembrane</keyword>
<evidence type="ECO:0000313" key="10">
    <source>
        <dbReference type="EMBL" id="MDT8897243.1"/>
    </source>
</evidence>
<feature type="domain" description="Glycosyltransferase RgtA/B/C/D-like" evidence="9">
    <location>
        <begin position="75"/>
        <end position="209"/>
    </location>
</feature>
<keyword evidence="2" id="KW-1003">Cell membrane</keyword>
<feature type="transmembrane region" description="Helical" evidence="8">
    <location>
        <begin position="195"/>
        <end position="217"/>
    </location>
</feature>
<feature type="transmembrane region" description="Helical" evidence="8">
    <location>
        <begin position="332"/>
        <end position="353"/>
    </location>
</feature>
<feature type="transmembrane region" description="Helical" evidence="8">
    <location>
        <begin position="359"/>
        <end position="382"/>
    </location>
</feature>
<evidence type="ECO:0000256" key="8">
    <source>
        <dbReference type="SAM" id="Phobius"/>
    </source>
</evidence>
<keyword evidence="3 10" id="KW-0328">Glycosyltransferase</keyword>
<evidence type="ECO:0000256" key="5">
    <source>
        <dbReference type="ARBA" id="ARBA00022692"/>
    </source>
</evidence>
<dbReference type="EC" id="2.4.-.-" evidence="10"/>
<evidence type="ECO:0000313" key="11">
    <source>
        <dbReference type="Proteomes" id="UP001254165"/>
    </source>
</evidence>
<evidence type="ECO:0000256" key="3">
    <source>
        <dbReference type="ARBA" id="ARBA00022676"/>
    </source>
</evidence>
<organism evidence="10 11">
    <name type="scientific">Thermanaerothrix solaris</name>
    <dbReference type="NCBI Taxonomy" id="3058434"/>
    <lineage>
        <taxon>Bacteria</taxon>
        <taxon>Bacillati</taxon>
        <taxon>Chloroflexota</taxon>
        <taxon>Anaerolineae</taxon>
        <taxon>Anaerolineales</taxon>
        <taxon>Anaerolineaceae</taxon>
        <taxon>Thermanaerothrix</taxon>
    </lineage>
</organism>
<evidence type="ECO:0000256" key="7">
    <source>
        <dbReference type="ARBA" id="ARBA00023136"/>
    </source>
</evidence>
<keyword evidence="11" id="KW-1185">Reference proteome</keyword>
<keyword evidence="6 8" id="KW-1133">Transmembrane helix</keyword>
<keyword evidence="4 10" id="KW-0808">Transferase</keyword>
<evidence type="ECO:0000256" key="1">
    <source>
        <dbReference type="ARBA" id="ARBA00004651"/>
    </source>
</evidence>
<dbReference type="Proteomes" id="UP001254165">
    <property type="component" value="Unassembled WGS sequence"/>
</dbReference>
<dbReference type="GO" id="GO:0016757">
    <property type="term" value="F:glycosyltransferase activity"/>
    <property type="evidence" value="ECO:0007669"/>
    <property type="project" value="UniProtKB-KW"/>
</dbReference>
<dbReference type="EMBL" id="JAUHMF010000001">
    <property type="protein sequence ID" value="MDT8897243.1"/>
    <property type="molecule type" value="Genomic_DNA"/>
</dbReference>
<dbReference type="Pfam" id="PF13231">
    <property type="entry name" value="PMT_2"/>
    <property type="match status" value="1"/>
</dbReference>
<dbReference type="PANTHER" id="PTHR33908">
    <property type="entry name" value="MANNOSYLTRANSFERASE YKCB-RELATED"/>
    <property type="match status" value="1"/>
</dbReference>
<proteinExistence type="predicted"/>
<comment type="subcellular location">
    <subcellularLocation>
        <location evidence="1">Cell membrane</location>
        <topology evidence="1">Multi-pass membrane protein</topology>
    </subcellularLocation>
</comment>
<comment type="caution">
    <text evidence="10">The sequence shown here is derived from an EMBL/GenBank/DDBJ whole genome shotgun (WGS) entry which is preliminary data.</text>
</comment>
<dbReference type="RefSeq" id="WP_315623896.1">
    <property type="nucleotide sequence ID" value="NZ_JAUHMF010000001.1"/>
</dbReference>
<reference evidence="10 11" key="1">
    <citation type="submission" date="2023-07" db="EMBL/GenBank/DDBJ databases">
        <title>Novel species of Thermanaerothrix with wide hydrolytic capabilities.</title>
        <authorList>
            <person name="Zayulina K.S."/>
            <person name="Podosokorskaya O.A."/>
            <person name="Elcheninov A.G."/>
        </authorList>
    </citation>
    <scope>NUCLEOTIDE SEQUENCE [LARGE SCALE GENOMIC DNA]</scope>
    <source>
        <strain evidence="10 11">4228-RoL</strain>
    </source>
</reference>
<evidence type="ECO:0000256" key="4">
    <source>
        <dbReference type="ARBA" id="ARBA00022679"/>
    </source>
</evidence>
<name>A0ABU3NM20_9CHLR</name>
<gene>
    <name evidence="10" type="ORF">QYE77_03120</name>
</gene>
<protein>
    <submittedName>
        <fullName evidence="10">Glycosyltransferase family 39 protein</fullName>
        <ecNumber evidence="10">2.4.-.-</ecNumber>
    </submittedName>
</protein>
<feature type="transmembrane region" description="Helical" evidence="8">
    <location>
        <begin position="300"/>
        <end position="320"/>
    </location>
</feature>
<dbReference type="InterPro" id="IPR050297">
    <property type="entry name" value="LipidA_mod_glycosyltrf_83"/>
</dbReference>
<feature type="transmembrane region" description="Helical" evidence="8">
    <location>
        <begin position="79"/>
        <end position="97"/>
    </location>
</feature>
<keyword evidence="7 8" id="KW-0472">Membrane</keyword>
<sequence length="391" mass="44236">MSQDWLIQLRNPWDLAWQPGIPIIDRVAYRLLDPPFTRLWLGFWLALTQNPAPVHDWNWSEGWANNILTGALPTSDSLFVARLGITLLLPLSLVSIWKLGKDLGGYRSAWIAFALLSSNALVLLHTRRAMAEGPLLAWSTFTLWLLSQPKVNPWLIGLCAGLAFNAKYTTLPLLLLALLVLWFQKPQDNPLRSRLRITAIVLITFILLSLALNPVLWKYPFQTLKEAIAARERLLSAQITDFTNANPLLVATSFPDRIRNLLLQVFFAPPQTSEAANYAEVLETSYQRYLASPIHHALRGLLGGGFLLSLTTLGMFSFPLRQHHTLPSARKPLLVLIGGTLLQSAFILGWLPLTFQRYYIPLIPYFVLWASLGLDSLIEILYRASDQIWRK</sequence>
<dbReference type="InterPro" id="IPR038731">
    <property type="entry name" value="RgtA/B/C-like"/>
</dbReference>
<feature type="transmembrane region" description="Helical" evidence="8">
    <location>
        <begin position="109"/>
        <end position="126"/>
    </location>
</feature>